<dbReference type="RefSeq" id="WP_232177475.1">
    <property type="nucleotide sequence ID" value="NZ_JAJPWV010000003.1"/>
</dbReference>
<dbReference type="EMBL" id="JAJPWV010000003">
    <property type="protein sequence ID" value="MCD8741012.1"/>
    <property type="molecule type" value="Genomic_DNA"/>
</dbReference>
<gene>
    <name evidence="1" type="ORF">LT679_10400</name>
</gene>
<name>A0ABS8U3Z8_9SPHI</name>
<keyword evidence="2" id="KW-1185">Reference proteome</keyword>
<accession>A0ABS8U3Z8</accession>
<reference evidence="1 2" key="1">
    <citation type="submission" date="2021-12" db="EMBL/GenBank/DDBJ databases">
        <title>Mucilaginibacter roseus genome.</title>
        <authorList>
            <person name="Ferreira J.R."/>
            <person name="Newman J.D."/>
        </authorList>
    </citation>
    <scope>NUCLEOTIDE SEQUENCE [LARGE SCALE GENOMIC DNA]</scope>
    <source>
        <strain evidence="1 2">LMG 28454</strain>
    </source>
</reference>
<protein>
    <recommendedName>
        <fullName evidence="3">DUF4998 domain-containing protein</fullName>
    </recommendedName>
</protein>
<dbReference type="Proteomes" id="UP001199919">
    <property type="component" value="Unassembled WGS sequence"/>
</dbReference>
<comment type="caution">
    <text evidence="1">The sequence shown here is derived from an EMBL/GenBank/DDBJ whole genome shotgun (WGS) entry which is preliminary data.</text>
</comment>
<evidence type="ECO:0008006" key="3">
    <source>
        <dbReference type="Google" id="ProtNLM"/>
    </source>
</evidence>
<evidence type="ECO:0000313" key="2">
    <source>
        <dbReference type="Proteomes" id="UP001199919"/>
    </source>
</evidence>
<evidence type="ECO:0000313" key="1">
    <source>
        <dbReference type="EMBL" id="MCD8741012.1"/>
    </source>
</evidence>
<sequence>MLKLVTVCSLLMCAVACKQKTDKKTSSAADTITKQDSTPKETVNQQPKYINARFLNYNDDGDYFILLAQHADSSISFINDDGDRSLNRGDSIEVLWKDDNITMAGDDEIPVPAKRIISIRKIADGPVTLFKKSYGRQIKYTWAPEESFSEYYLDKIYKLVEYYLATTKTELLLRSIKAKEAINYSLESQEREGRQYTMIGIAVPGTNGSNIVQWLYVDDETSQLFEYDLGNDKLIPVK</sequence>
<proteinExistence type="predicted"/>
<organism evidence="1 2">
    <name type="scientific">Mucilaginibacter roseus</name>
    <dbReference type="NCBI Taxonomy" id="1528868"/>
    <lineage>
        <taxon>Bacteria</taxon>
        <taxon>Pseudomonadati</taxon>
        <taxon>Bacteroidota</taxon>
        <taxon>Sphingobacteriia</taxon>
        <taxon>Sphingobacteriales</taxon>
        <taxon>Sphingobacteriaceae</taxon>
        <taxon>Mucilaginibacter</taxon>
    </lineage>
</organism>